<dbReference type="PATRIC" id="fig|1166018.3.peg.5116"/>
<dbReference type="GO" id="GO:0008800">
    <property type="term" value="F:beta-lactamase activity"/>
    <property type="evidence" value="ECO:0007669"/>
    <property type="project" value="InterPro"/>
</dbReference>
<protein>
    <recommendedName>
        <fullName evidence="1">Beta-lactamase class A catalytic domain-containing protein</fullName>
    </recommendedName>
</protein>
<dbReference type="Proteomes" id="UP000011058">
    <property type="component" value="Chromosome"/>
</dbReference>
<dbReference type="EMBL" id="HE796683">
    <property type="protein sequence ID" value="CCH01350.1"/>
    <property type="molecule type" value="Genomic_DNA"/>
</dbReference>
<evidence type="ECO:0000313" key="2">
    <source>
        <dbReference type="EMBL" id="CCH01350.1"/>
    </source>
</evidence>
<dbReference type="eggNOG" id="COG2367">
    <property type="taxonomic scope" value="Bacteria"/>
</dbReference>
<keyword evidence="3" id="KW-1185">Reference proteome</keyword>
<name>I0KB47_9BACT</name>
<dbReference type="SUPFAM" id="SSF56601">
    <property type="entry name" value="beta-lactamase/transpeptidase-like"/>
    <property type="match status" value="1"/>
</dbReference>
<dbReference type="InterPro" id="IPR012338">
    <property type="entry name" value="Beta-lactam/transpept-like"/>
</dbReference>
<dbReference type="HOGENOM" id="CLU_595480_0_0_10"/>
<dbReference type="STRING" id="1166018.FAES_3342"/>
<dbReference type="GO" id="GO:0030655">
    <property type="term" value="P:beta-lactam antibiotic catabolic process"/>
    <property type="evidence" value="ECO:0007669"/>
    <property type="project" value="InterPro"/>
</dbReference>
<evidence type="ECO:0000259" key="1">
    <source>
        <dbReference type="Pfam" id="PF13354"/>
    </source>
</evidence>
<sequence>MRCRRLARQPCCVTCRPDSRPMLYVTRFWCKSLVLLLFPGITSSYGQARTDAFLTKLFSRNTNPLFRSVIRNPAAYRLQIIYTQIDRDRQNRPSFRHYYFRVDSTEYFNPASTVKLPAALLAVEKINRLNNPAITKFTPVQIDSAYSRQTHAWTDSTSETGLPSVAHFIKKAFLVSENDPYTRLYEFIGQGEFNRSLHAKGYPDTRITHRFVRMSADENRHTNPLRFIRPDGALLYAQPAAYNPDPFDFRRVAKLGKGYLTANDSLVNAPFDFTERNRLPLESLHRMLQSVLFPESVPARQRFTLTPDDYRFVYQYLSQYPGETNYPKYDASAYYDSYVKFFFKDSLHHAMPNGLRVFNKVGWAYGFLTDASYVADFANGVEFMLSATIYVNSDGILNDNKYEYESVGHPFLYQLGQTIYQYERTRQRTHKPDLSRFRVDYEKRRTDSRPVVKNVEN</sequence>
<feature type="domain" description="Beta-lactamase class A catalytic" evidence="1">
    <location>
        <begin position="99"/>
        <end position="376"/>
    </location>
</feature>
<dbReference type="Gene3D" id="3.40.710.10">
    <property type="entry name" value="DD-peptidase/beta-lactamase superfamily"/>
    <property type="match status" value="1"/>
</dbReference>
<dbReference type="Pfam" id="PF13354">
    <property type="entry name" value="Beta-lactamase2"/>
    <property type="match status" value="1"/>
</dbReference>
<accession>I0KB47</accession>
<organism evidence="2 3">
    <name type="scientific">Fibrella aestuarina BUZ 2</name>
    <dbReference type="NCBI Taxonomy" id="1166018"/>
    <lineage>
        <taxon>Bacteria</taxon>
        <taxon>Pseudomonadati</taxon>
        <taxon>Bacteroidota</taxon>
        <taxon>Cytophagia</taxon>
        <taxon>Cytophagales</taxon>
        <taxon>Spirosomataceae</taxon>
        <taxon>Fibrella</taxon>
    </lineage>
</organism>
<dbReference type="KEGG" id="fae:FAES_3342"/>
<evidence type="ECO:0000313" key="3">
    <source>
        <dbReference type="Proteomes" id="UP000011058"/>
    </source>
</evidence>
<proteinExistence type="predicted"/>
<gene>
    <name evidence="2" type="ORF">FAES_3342</name>
</gene>
<dbReference type="InterPro" id="IPR045155">
    <property type="entry name" value="Beta-lactam_cat"/>
</dbReference>
<dbReference type="AlphaFoldDB" id="I0KB47"/>
<reference evidence="2 3" key="1">
    <citation type="journal article" date="2012" name="J. Bacteriol.">
        <title>Genome Sequence of Fibrella aestuarina BUZ 2T, a Filamentous Marine Bacterium.</title>
        <authorList>
            <person name="Filippini M."/>
            <person name="Qi W."/>
            <person name="Blom J."/>
            <person name="Goesmann A."/>
            <person name="Smits T.H."/>
            <person name="Bagheri H.C."/>
        </authorList>
    </citation>
    <scope>NUCLEOTIDE SEQUENCE [LARGE SCALE GENOMIC DNA]</scope>
    <source>
        <strain evidence="3">BUZ 2T</strain>
    </source>
</reference>